<dbReference type="Pfam" id="PF13416">
    <property type="entry name" value="SBP_bac_8"/>
    <property type="match status" value="1"/>
</dbReference>
<dbReference type="Proteomes" id="UP000824175">
    <property type="component" value="Unassembled WGS sequence"/>
</dbReference>
<evidence type="ECO:0000256" key="2">
    <source>
        <dbReference type="SAM" id="SignalP"/>
    </source>
</evidence>
<feature type="signal peptide" evidence="2">
    <location>
        <begin position="1"/>
        <end position="22"/>
    </location>
</feature>
<reference evidence="3" key="2">
    <citation type="journal article" date="2021" name="PeerJ">
        <title>Extensive microbial diversity within the chicken gut microbiome revealed by metagenomics and culture.</title>
        <authorList>
            <person name="Gilroy R."/>
            <person name="Ravi A."/>
            <person name="Getino M."/>
            <person name="Pursley I."/>
            <person name="Horton D.L."/>
            <person name="Alikhan N.F."/>
            <person name="Baker D."/>
            <person name="Gharbi K."/>
            <person name="Hall N."/>
            <person name="Watson M."/>
            <person name="Adriaenssens E.M."/>
            <person name="Foster-Nyarko E."/>
            <person name="Jarju S."/>
            <person name="Secka A."/>
            <person name="Antonio M."/>
            <person name="Oren A."/>
            <person name="Chaudhuri R.R."/>
            <person name="La Ragione R."/>
            <person name="Hildebrand F."/>
            <person name="Pallen M.J."/>
        </authorList>
    </citation>
    <scope>NUCLEOTIDE SEQUENCE</scope>
    <source>
        <strain evidence="3">CHK195-11698</strain>
    </source>
</reference>
<dbReference type="EMBL" id="DVMJ01000022">
    <property type="protein sequence ID" value="HIU13054.1"/>
    <property type="molecule type" value="Genomic_DNA"/>
</dbReference>
<comment type="caution">
    <text evidence="3">The sequence shown here is derived from an EMBL/GenBank/DDBJ whole genome shotgun (WGS) entry which is preliminary data.</text>
</comment>
<dbReference type="GO" id="GO:0030976">
    <property type="term" value="F:thiamine pyrophosphate binding"/>
    <property type="evidence" value="ECO:0007669"/>
    <property type="project" value="TreeGrafter"/>
</dbReference>
<dbReference type="GO" id="GO:0030975">
    <property type="term" value="F:thiamine binding"/>
    <property type="evidence" value="ECO:0007669"/>
    <property type="project" value="TreeGrafter"/>
</dbReference>
<dbReference type="GO" id="GO:0019808">
    <property type="term" value="F:polyamine binding"/>
    <property type="evidence" value="ECO:0007669"/>
    <property type="project" value="InterPro"/>
</dbReference>
<dbReference type="PANTHER" id="PTHR30006:SF2">
    <property type="entry name" value="ABC TRANSPORTER SUBSTRATE-BINDING PROTEIN"/>
    <property type="match status" value="1"/>
</dbReference>
<dbReference type="PANTHER" id="PTHR30006">
    <property type="entry name" value="THIAMINE-BINDING PERIPLASMIC PROTEIN-RELATED"/>
    <property type="match status" value="1"/>
</dbReference>
<evidence type="ECO:0000313" key="4">
    <source>
        <dbReference type="Proteomes" id="UP000824175"/>
    </source>
</evidence>
<keyword evidence="1 2" id="KW-0732">Signal</keyword>
<dbReference type="AlphaFoldDB" id="A0A9D1HPC0"/>
<dbReference type="InterPro" id="IPR001188">
    <property type="entry name" value="Sperm_putr-bd"/>
</dbReference>
<evidence type="ECO:0000256" key="1">
    <source>
        <dbReference type="ARBA" id="ARBA00022729"/>
    </source>
</evidence>
<dbReference type="InterPro" id="IPR006059">
    <property type="entry name" value="SBP"/>
</dbReference>
<proteinExistence type="predicted"/>
<feature type="chain" id="PRO_5038461347" evidence="2">
    <location>
        <begin position="23"/>
        <end position="354"/>
    </location>
</feature>
<name>A0A9D1HPC0_9FIRM</name>
<dbReference type="PRINTS" id="PR00909">
    <property type="entry name" value="SPERMDNBNDNG"/>
</dbReference>
<accession>A0A9D1HPC0</accession>
<reference evidence="3" key="1">
    <citation type="submission" date="2020-10" db="EMBL/GenBank/DDBJ databases">
        <authorList>
            <person name="Gilroy R."/>
        </authorList>
    </citation>
    <scope>NUCLEOTIDE SEQUENCE</scope>
    <source>
        <strain evidence="3">CHK195-11698</strain>
    </source>
</reference>
<evidence type="ECO:0000313" key="3">
    <source>
        <dbReference type="EMBL" id="HIU13054.1"/>
    </source>
</evidence>
<organism evidence="3 4">
    <name type="scientific">Candidatus Fimiplasma intestinipullorum</name>
    <dbReference type="NCBI Taxonomy" id="2840825"/>
    <lineage>
        <taxon>Bacteria</taxon>
        <taxon>Bacillati</taxon>
        <taxon>Bacillota</taxon>
        <taxon>Clostridia</taxon>
        <taxon>Eubacteriales</taxon>
        <taxon>Candidatus Fimiplasma</taxon>
    </lineage>
</organism>
<dbReference type="PROSITE" id="PS51257">
    <property type="entry name" value="PROKAR_LIPOPROTEIN"/>
    <property type="match status" value="1"/>
</dbReference>
<dbReference type="GO" id="GO:0015846">
    <property type="term" value="P:polyamine transport"/>
    <property type="evidence" value="ECO:0007669"/>
    <property type="project" value="InterPro"/>
</dbReference>
<protein>
    <submittedName>
        <fullName evidence="3">Extracellular solute-binding protein</fullName>
    </submittedName>
</protein>
<dbReference type="Gene3D" id="3.40.190.10">
    <property type="entry name" value="Periplasmic binding protein-like II"/>
    <property type="match status" value="2"/>
</dbReference>
<dbReference type="GO" id="GO:0030288">
    <property type="term" value="C:outer membrane-bounded periplasmic space"/>
    <property type="evidence" value="ECO:0007669"/>
    <property type="project" value="TreeGrafter"/>
</dbReference>
<dbReference type="GO" id="GO:0015888">
    <property type="term" value="P:thiamine transport"/>
    <property type="evidence" value="ECO:0007669"/>
    <property type="project" value="TreeGrafter"/>
</dbReference>
<sequence>MKKKWIAGALACAMAITMTGCGSSDSGKPQLYVSSFNLAEDTTARDVFGPFEEAFDCSVVKELGLVSDRYTKLEANPDNSEIDVMELSQAKAAEGYADGLFQKIDTSRIENYDALIDIAKQLNIDSGGYGLPYTVNAMGIIYDEEAVGFEITEWADLWRPELKGKIAIPVISNTFGPAMVHVASDYAGVDIKSDNGEAAFAALAELKPNIVKTYSKSADVANMFSSGEIAVAVIGDYAYNTVIGACPDAKLVYPESGSYVSFNTIEITKNCKNLDLAYEWINYRLSAETQTRTQSLENDGLGEVPTNGNVQVTAGTNVETTFNVVKNNAKTVDYTFVLPLLDEWTTKWNQTLNG</sequence>
<dbReference type="SUPFAM" id="SSF53850">
    <property type="entry name" value="Periplasmic binding protein-like II"/>
    <property type="match status" value="1"/>
</dbReference>
<gene>
    <name evidence="3" type="ORF">IAD15_03180</name>
</gene>